<comment type="similarity">
    <text evidence="1">Belongs to the CSN7/EIF3M family. CSN7 subfamily.</text>
</comment>
<dbReference type="Pfam" id="PF22061">
    <property type="entry name" value="CSN7_HB_subdom"/>
    <property type="match status" value="1"/>
</dbReference>
<protein>
    <recommendedName>
        <fullName evidence="4">PCI domain-containing protein</fullName>
    </recommendedName>
</protein>
<feature type="region of interest" description="Disordered" evidence="3">
    <location>
        <begin position="228"/>
        <end position="308"/>
    </location>
</feature>
<feature type="compositionally biased region" description="Low complexity" evidence="3">
    <location>
        <begin position="285"/>
        <end position="300"/>
    </location>
</feature>
<dbReference type="PANTHER" id="PTHR15350">
    <property type="entry name" value="COP9 SIGNALOSOME COMPLEX SUBUNIT 7/DENDRITIC CELL PROTEIN GA17"/>
    <property type="match status" value="1"/>
</dbReference>
<dbReference type="EMBL" id="KN823091">
    <property type="protein sequence ID" value="KIO23182.1"/>
    <property type="molecule type" value="Genomic_DNA"/>
</dbReference>
<dbReference type="Pfam" id="PF01399">
    <property type="entry name" value="PCI"/>
    <property type="match status" value="1"/>
</dbReference>
<dbReference type="AlphaFoldDB" id="A0A0C3LP27"/>
<reference evidence="6" key="2">
    <citation type="submission" date="2015-01" db="EMBL/GenBank/DDBJ databases">
        <title>Evolutionary Origins and Diversification of the Mycorrhizal Mutualists.</title>
        <authorList>
            <consortium name="DOE Joint Genome Institute"/>
            <consortium name="Mycorrhizal Genomics Consortium"/>
            <person name="Kohler A."/>
            <person name="Kuo A."/>
            <person name="Nagy L.G."/>
            <person name="Floudas D."/>
            <person name="Copeland A."/>
            <person name="Barry K.W."/>
            <person name="Cichocki N."/>
            <person name="Veneault-Fourrey C."/>
            <person name="LaButti K."/>
            <person name="Lindquist E.A."/>
            <person name="Lipzen A."/>
            <person name="Lundell T."/>
            <person name="Morin E."/>
            <person name="Murat C."/>
            <person name="Riley R."/>
            <person name="Ohm R."/>
            <person name="Sun H."/>
            <person name="Tunlid A."/>
            <person name="Henrissat B."/>
            <person name="Grigoriev I.V."/>
            <person name="Hibbett D.S."/>
            <person name="Martin F."/>
        </authorList>
    </citation>
    <scope>NUCLEOTIDE SEQUENCE [LARGE SCALE GENOMIC DNA]</scope>
    <source>
        <strain evidence="6">MUT 4182</strain>
    </source>
</reference>
<keyword evidence="2" id="KW-0736">Signalosome</keyword>
<evidence type="ECO:0000256" key="1">
    <source>
        <dbReference type="ARBA" id="ARBA00008482"/>
    </source>
</evidence>
<dbReference type="PANTHER" id="PTHR15350:SF5">
    <property type="entry name" value="COP9 SIGNALOSOME COMPLEX SUBUNIT 7"/>
    <property type="match status" value="1"/>
</dbReference>
<dbReference type="InterPro" id="IPR000717">
    <property type="entry name" value="PCI_dom"/>
</dbReference>
<sequence length="308" mass="33395">MSALESSARKLEPFLLMAKSAKGAAAAKLVENATAAPGVFVFAELLEHPNIQELANNPQHAPSLELLKLFSYGTYEDYKQHKDSLPPLNPAQLVKLKNLSIVSLAEQSRILPYAQLRAYLDITTLRELEDLIIDAMYQDVLKGRLDQKEQQLELEYTMGRDIRPGQLEQLLAALKDWSSQTEQVINALDTKLTQIVAHQDQQRLDTDLFIGQRSQMLIEVALQKKMAKRSNTGGGSVADMGAMAGERGGSIDDMDIDSGSAVQQPGGGGFGSSFFGLMDRKKKSAPGGPSGSASGASGPGNARKRNRP</sequence>
<name>A0A0C3LP27_9AGAM</name>
<dbReference type="InterPro" id="IPR045237">
    <property type="entry name" value="COPS7/eIF3m"/>
</dbReference>
<dbReference type="HOGENOM" id="CLU_054426_0_1_1"/>
<keyword evidence="6" id="KW-1185">Reference proteome</keyword>
<dbReference type="STRING" id="1051891.A0A0C3LP27"/>
<dbReference type="Proteomes" id="UP000054248">
    <property type="component" value="Unassembled WGS sequence"/>
</dbReference>
<evidence type="ECO:0000256" key="3">
    <source>
        <dbReference type="SAM" id="MobiDB-lite"/>
    </source>
</evidence>
<dbReference type="PROSITE" id="PS50250">
    <property type="entry name" value="PCI"/>
    <property type="match status" value="1"/>
</dbReference>
<evidence type="ECO:0000256" key="2">
    <source>
        <dbReference type="ARBA" id="ARBA00022790"/>
    </source>
</evidence>
<evidence type="ECO:0000259" key="4">
    <source>
        <dbReference type="PROSITE" id="PS50250"/>
    </source>
</evidence>
<feature type="domain" description="PCI" evidence="4">
    <location>
        <begin position="1"/>
        <end position="159"/>
    </location>
</feature>
<gene>
    <name evidence="5" type="ORF">M407DRAFT_244880</name>
</gene>
<evidence type="ECO:0000313" key="6">
    <source>
        <dbReference type="Proteomes" id="UP000054248"/>
    </source>
</evidence>
<dbReference type="GO" id="GO:0008180">
    <property type="term" value="C:COP9 signalosome"/>
    <property type="evidence" value="ECO:0007669"/>
    <property type="project" value="UniProtKB-KW"/>
</dbReference>
<evidence type="ECO:0000313" key="5">
    <source>
        <dbReference type="EMBL" id="KIO23182.1"/>
    </source>
</evidence>
<proteinExistence type="inferred from homology"/>
<reference evidence="5 6" key="1">
    <citation type="submission" date="2014-04" db="EMBL/GenBank/DDBJ databases">
        <authorList>
            <consortium name="DOE Joint Genome Institute"/>
            <person name="Kuo A."/>
            <person name="Girlanda M."/>
            <person name="Perotto S."/>
            <person name="Kohler A."/>
            <person name="Nagy L.G."/>
            <person name="Floudas D."/>
            <person name="Copeland A."/>
            <person name="Barry K.W."/>
            <person name="Cichocki N."/>
            <person name="Veneault-Fourrey C."/>
            <person name="LaButti K."/>
            <person name="Lindquist E.A."/>
            <person name="Lipzen A."/>
            <person name="Lundell T."/>
            <person name="Morin E."/>
            <person name="Murat C."/>
            <person name="Sun H."/>
            <person name="Tunlid A."/>
            <person name="Henrissat B."/>
            <person name="Grigoriev I.V."/>
            <person name="Hibbett D.S."/>
            <person name="Martin F."/>
            <person name="Nordberg H.P."/>
            <person name="Cantor M.N."/>
            <person name="Hua S.X."/>
        </authorList>
    </citation>
    <scope>NUCLEOTIDE SEQUENCE [LARGE SCALE GENOMIC DNA]</scope>
    <source>
        <strain evidence="5 6">MUT 4182</strain>
    </source>
</reference>
<dbReference type="SMART" id="SM00088">
    <property type="entry name" value="PINT"/>
    <property type="match status" value="1"/>
</dbReference>
<organism evidence="5 6">
    <name type="scientific">Tulasnella calospora MUT 4182</name>
    <dbReference type="NCBI Taxonomy" id="1051891"/>
    <lineage>
        <taxon>Eukaryota</taxon>
        <taxon>Fungi</taxon>
        <taxon>Dikarya</taxon>
        <taxon>Basidiomycota</taxon>
        <taxon>Agaricomycotina</taxon>
        <taxon>Agaricomycetes</taxon>
        <taxon>Cantharellales</taxon>
        <taxon>Tulasnellaceae</taxon>
        <taxon>Tulasnella</taxon>
    </lineage>
</organism>
<accession>A0A0C3LP27</accession>
<dbReference type="OrthoDB" id="10265275at2759"/>